<organism evidence="1">
    <name type="scientific">Eutreptiella gymnastica</name>
    <dbReference type="NCBI Taxonomy" id="73025"/>
    <lineage>
        <taxon>Eukaryota</taxon>
        <taxon>Discoba</taxon>
        <taxon>Euglenozoa</taxon>
        <taxon>Euglenida</taxon>
        <taxon>Spirocuta</taxon>
        <taxon>Euglenophyceae</taxon>
        <taxon>Eutreptiales</taxon>
        <taxon>Eutreptiaceae</taxon>
        <taxon>Eutreptiella</taxon>
    </lineage>
</organism>
<gene>
    <name evidence="1" type="ORF">EGYM00163_LOCUS8641</name>
</gene>
<dbReference type="EMBL" id="HBJA01026535">
    <property type="protein sequence ID" value="CAE0797521.1"/>
    <property type="molecule type" value="Transcribed_RNA"/>
</dbReference>
<reference evidence="1" key="1">
    <citation type="submission" date="2021-01" db="EMBL/GenBank/DDBJ databases">
        <authorList>
            <person name="Corre E."/>
            <person name="Pelletier E."/>
            <person name="Niang G."/>
            <person name="Scheremetjew M."/>
            <person name="Finn R."/>
            <person name="Kale V."/>
            <person name="Holt S."/>
            <person name="Cochrane G."/>
            <person name="Meng A."/>
            <person name="Brown T."/>
            <person name="Cohen L."/>
        </authorList>
    </citation>
    <scope>NUCLEOTIDE SEQUENCE</scope>
    <source>
        <strain evidence="1">CCMP1594</strain>
    </source>
</reference>
<sequence>MGHTKYRFAVRGTVVSSATPRAGRALERIAGAWEIAQAAGCLSFSWGPCQFPPSTFTTGLVYWAILEHLHGQWVLLHIGCNRLQTQKYWVNRCKAPLFDGKTLW</sequence>
<protein>
    <submittedName>
        <fullName evidence="1">Uncharacterized protein</fullName>
    </submittedName>
</protein>
<evidence type="ECO:0000313" key="1">
    <source>
        <dbReference type="EMBL" id="CAE0797521.1"/>
    </source>
</evidence>
<dbReference type="AlphaFoldDB" id="A0A7S4FIH2"/>
<proteinExistence type="predicted"/>
<name>A0A7S4FIH2_9EUGL</name>
<accession>A0A7S4FIH2</accession>